<evidence type="ECO:0000256" key="8">
    <source>
        <dbReference type="PIRNR" id="PIRNR006431"/>
    </source>
</evidence>
<evidence type="ECO:0000256" key="4">
    <source>
        <dbReference type="ARBA" id="ARBA00022438"/>
    </source>
</evidence>
<comment type="caution">
    <text evidence="12">The sequence shown here is derived from an EMBL/GenBank/DDBJ whole genome shotgun (WGS) entry which is preliminary data.</text>
</comment>
<comment type="catalytic activity">
    <reaction evidence="1 8 10">
        <text>Release of N-terminal proline from a peptide.</text>
        <dbReference type="EC" id="3.4.11.5"/>
    </reaction>
</comment>
<name>A0A438BHX6_9NOCA</name>
<dbReference type="GO" id="GO:0005737">
    <property type="term" value="C:cytoplasm"/>
    <property type="evidence" value="ECO:0007669"/>
    <property type="project" value="UniProtKB-SubCell"/>
</dbReference>
<evidence type="ECO:0000256" key="1">
    <source>
        <dbReference type="ARBA" id="ARBA00001585"/>
    </source>
</evidence>
<reference evidence="12 13" key="1">
    <citation type="submission" date="2018-11" db="EMBL/GenBank/DDBJ databases">
        <title>Rhodococcus spongicola sp. nov. and Rhodococcus xishaensis sp. nov. from marine sponges.</title>
        <authorList>
            <person name="Li L."/>
            <person name="Lin H.W."/>
        </authorList>
    </citation>
    <scope>NUCLEOTIDE SEQUENCE [LARGE SCALE GENOMIC DNA]</scope>
    <source>
        <strain evidence="12 13">CCTCC AB2014297</strain>
    </source>
</reference>
<keyword evidence="5 8" id="KW-0963">Cytoplasm</keyword>
<keyword evidence="7 8" id="KW-0378">Hydrolase</keyword>
<comment type="subcellular location">
    <subcellularLocation>
        <location evidence="2 8">Cytoplasm</location>
    </subcellularLocation>
</comment>
<dbReference type="Proteomes" id="UP000286208">
    <property type="component" value="Unassembled WGS sequence"/>
</dbReference>
<dbReference type="Pfam" id="PF00561">
    <property type="entry name" value="Abhydrolase_1"/>
    <property type="match status" value="1"/>
</dbReference>
<evidence type="ECO:0000256" key="10">
    <source>
        <dbReference type="RuleBase" id="RU003421"/>
    </source>
</evidence>
<gene>
    <name evidence="12" type="primary">pip</name>
    <name evidence="12" type="ORF">EGT67_05210</name>
</gene>
<keyword evidence="6 8" id="KW-0645">Protease</keyword>
<evidence type="ECO:0000256" key="5">
    <source>
        <dbReference type="ARBA" id="ARBA00022490"/>
    </source>
</evidence>
<dbReference type="RefSeq" id="WP_127914995.1">
    <property type="nucleotide sequence ID" value="NZ_RKLP01000002.1"/>
</dbReference>
<evidence type="ECO:0000259" key="11">
    <source>
        <dbReference type="Pfam" id="PF00561"/>
    </source>
</evidence>
<feature type="active site" evidence="9">
    <location>
        <position position="270"/>
    </location>
</feature>
<keyword evidence="13" id="KW-1185">Reference proteome</keyword>
<dbReference type="Gene3D" id="3.40.50.1820">
    <property type="entry name" value="alpha/beta hydrolase"/>
    <property type="match status" value="1"/>
</dbReference>
<dbReference type="NCBIfam" id="TIGR01249">
    <property type="entry name" value="pro_imino_pep_1"/>
    <property type="match status" value="1"/>
</dbReference>
<dbReference type="InterPro" id="IPR005944">
    <property type="entry name" value="Pro_iminopeptidase"/>
</dbReference>
<dbReference type="GO" id="GO:0006508">
    <property type="term" value="P:proteolysis"/>
    <property type="evidence" value="ECO:0007669"/>
    <property type="project" value="UniProtKB-KW"/>
</dbReference>
<dbReference type="OrthoDB" id="9796770at2"/>
<evidence type="ECO:0000256" key="9">
    <source>
        <dbReference type="PIRSR" id="PIRSR006431-1"/>
    </source>
</evidence>
<dbReference type="EMBL" id="RKLP01000002">
    <property type="protein sequence ID" value="RVW10564.1"/>
    <property type="molecule type" value="Genomic_DNA"/>
</dbReference>
<dbReference type="EC" id="3.4.11.5" evidence="8 10"/>
<protein>
    <recommendedName>
        <fullName evidence="8 10">Proline iminopeptidase</fullName>
        <shortName evidence="8">PIP</shortName>
        <ecNumber evidence="8 10">3.4.11.5</ecNumber>
    </recommendedName>
    <alternativeName>
        <fullName evidence="8">Prolyl aminopeptidase</fullName>
    </alternativeName>
</protein>
<sequence>MVALYPAPEPYESGFLDVSDGHTLHWETVGDPAGTPAVYVHGGPGSGCTPGVRRYFDPNAFRAVLFDQRGCGRSRPLAGDPAVDLSTNTTAHLVADIERLREHLGIERWIVVGVSWGVTLGLAYAQAHPDRVIAMALGAVTSGTRGEVEWITRDMRRVFPREWERFVEPVPAAEREGNLAAAYARLLAHPDAAVRVDAARRWCEWEDTHVSLVPGWRPSPRFRDPTFRMIFARLVTHYWGNDHFLADGQIREGMRRLAKIPAVLVHGRYDVSGPLDTAWELSRMWECSRLVVVDDAGHGGGSFVDHFVAAIDSLTVSRTR</sequence>
<proteinExistence type="inferred from homology"/>
<evidence type="ECO:0000313" key="13">
    <source>
        <dbReference type="Proteomes" id="UP000286208"/>
    </source>
</evidence>
<dbReference type="PRINTS" id="PR00793">
    <property type="entry name" value="PROAMNOPTASE"/>
</dbReference>
<dbReference type="InterPro" id="IPR029058">
    <property type="entry name" value="AB_hydrolase_fold"/>
</dbReference>
<feature type="domain" description="AB hydrolase-1" evidence="11">
    <location>
        <begin position="38"/>
        <end position="298"/>
    </location>
</feature>
<dbReference type="InterPro" id="IPR000073">
    <property type="entry name" value="AB_hydrolase_1"/>
</dbReference>
<evidence type="ECO:0000256" key="6">
    <source>
        <dbReference type="ARBA" id="ARBA00022670"/>
    </source>
</evidence>
<evidence type="ECO:0000256" key="3">
    <source>
        <dbReference type="ARBA" id="ARBA00010088"/>
    </source>
</evidence>
<dbReference type="PANTHER" id="PTHR43722:SF1">
    <property type="entry name" value="PROLINE IMINOPEPTIDASE"/>
    <property type="match status" value="1"/>
</dbReference>
<evidence type="ECO:0000256" key="2">
    <source>
        <dbReference type="ARBA" id="ARBA00004496"/>
    </source>
</evidence>
<accession>A0A438BHX6</accession>
<dbReference type="InterPro" id="IPR002410">
    <property type="entry name" value="Peptidase_S33"/>
</dbReference>
<dbReference type="PANTHER" id="PTHR43722">
    <property type="entry name" value="PROLINE IMINOPEPTIDASE"/>
    <property type="match status" value="1"/>
</dbReference>
<comment type="similarity">
    <text evidence="3 8 10">Belongs to the peptidase S33 family.</text>
</comment>
<feature type="active site" description="Proton donor" evidence="9">
    <location>
        <position position="298"/>
    </location>
</feature>
<evidence type="ECO:0000256" key="7">
    <source>
        <dbReference type="ARBA" id="ARBA00022801"/>
    </source>
</evidence>
<dbReference type="GO" id="GO:0004177">
    <property type="term" value="F:aminopeptidase activity"/>
    <property type="evidence" value="ECO:0007669"/>
    <property type="project" value="UniProtKB-UniRule"/>
</dbReference>
<dbReference type="PIRSF" id="PIRSF006431">
    <property type="entry name" value="Pept_S33"/>
    <property type="match status" value="1"/>
</dbReference>
<organism evidence="12 13">
    <name type="scientific">Prescottella agglutinans</name>
    <dbReference type="NCBI Taxonomy" id="1644129"/>
    <lineage>
        <taxon>Bacteria</taxon>
        <taxon>Bacillati</taxon>
        <taxon>Actinomycetota</taxon>
        <taxon>Actinomycetes</taxon>
        <taxon>Mycobacteriales</taxon>
        <taxon>Nocardiaceae</taxon>
        <taxon>Prescottella</taxon>
    </lineage>
</organism>
<dbReference type="SUPFAM" id="SSF53474">
    <property type="entry name" value="alpha/beta-Hydrolases"/>
    <property type="match status" value="1"/>
</dbReference>
<keyword evidence="4 8" id="KW-0031">Aminopeptidase</keyword>
<dbReference type="AlphaFoldDB" id="A0A438BHX6"/>
<feature type="active site" description="Nucleophile" evidence="9">
    <location>
        <position position="115"/>
    </location>
</feature>
<evidence type="ECO:0000313" key="12">
    <source>
        <dbReference type="EMBL" id="RVW10564.1"/>
    </source>
</evidence>